<dbReference type="Proteomes" id="UP000588604">
    <property type="component" value="Unassembled WGS sequence"/>
</dbReference>
<comment type="caution">
    <text evidence="1">The sequence shown here is derived from an EMBL/GenBank/DDBJ whole genome shotgun (WGS) entry which is preliminary data.</text>
</comment>
<dbReference type="EMBL" id="JACIJO010000001">
    <property type="protein sequence ID" value="MBB6325396.1"/>
    <property type="molecule type" value="Genomic_DNA"/>
</dbReference>
<reference evidence="1 2" key="1">
    <citation type="submission" date="2020-08" db="EMBL/GenBank/DDBJ databases">
        <title>Genomic Encyclopedia of Type Strains, Phase IV (KMG-IV): sequencing the most valuable type-strain genomes for metagenomic binning, comparative biology and taxonomic classification.</title>
        <authorList>
            <person name="Goeker M."/>
        </authorList>
    </citation>
    <scope>NUCLEOTIDE SEQUENCE [LARGE SCALE GENOMIC DNA]</scope>
    <source>
        <strain evidence="1 2">DSM 102044</strain>
    </source>
</reference>
<keyword evidence="2" id="KW-1185">Reference proteome</keyword>
<name>A0A841MMD8_9BACT</name>
<gene>
    <name evidence="1" type="ORF">FHS59_001011</name>
</gene>
<proteinExistence type="predicted"/>
<accession>A0A841MMD8</accession>
<organism evidence="1 2">
    <name type="scientific">Algoriphagus iocasae</name>
    <dbReference type="NCBI Taxonomy" id="1836499"/>
    <lineage>
        <taxon>Bacteria</taxon>
        <taxon>Pseudomonadati</taxon>
        <taxon>Bacteroidota</taxon>
        <taxon>Cytophagia</taxon>
        <taxon>Cytophagales</taxon>
        <taxon>Cyclobacteriaceae</taxon>
        <taxon>Algoriphagus</taxon>
    </lineage>
</organism>
<dbReference type="AlphaFoldDB" id="A0A841MMD8"/>
<evidence type="ECO:0000313" key="1">
    <source>
        <dbReference type="EMBL" id="MBB6325396.1"/>
    </source>
</evidence>
<sequence length="66" mass="7858">MPENYNQQYEDLEDKLRMIDLEEDNLLKKSELSFQRVLIAINRLQNVLTKNLVDSQAGEILFFKEI</sequence>
<dbReference type="RefSeq" id="WP_041738740.1">
    <property type="nucleotide sequence ID" value="NZ_JACIJO010000001.1"/>
</dbReference>
<evidence type="ECO:0000313" key="2">
    <source>
        <dbReference type="Proteomes" id="UP000588604"/>
    </source>
</evidence>
<protein>
    <submittedName>
        <fullName evidence="1">Uncharacterized protein</fullName>
    </submittedName>
</protein>